<gene>
    <name evidence="1" type="ORF">JOF29_003010</name>
</gene>
<sequence length="40" mass="4681">MRGSQKVASLWEARVVMTAGETARLKPVESWKRERARPRR</sequence>
<protein>
    <submittedName>
        <fullName evidence="1">Uncharacterized protein</fullName>
    </submittedName>
</protein>
<comment type="caution">
    <text evidence="1">The sequence shown here is derived from an EMBL/GenBank/DDBJ whole genome shotgun (WGS) entry which is preliminary data.</text>
</comment>
<organism evidence="1 2">
    <name type="scientific">Kribbella aluminosa</name>
    <dbReference type="NCBI Taxonomy" id="416017"/>
    <lineage>
        <taxon>Bacteria</taxon>
        <taxon>Bacillati</taxon>
        <taxon>Actinomycetota</taxon>
        <taxon>Actinomycetes</taxon>
        <taxon>Propionibacteriales</taxon>
        <taxon>Kribbellaceae</taxon>
        <taxon>Kribbella</taxon>
    </lineage>
</organism>
<dbReference type="EMBL" id="JAGINT010000001">
    <property type="protein sequence ID" value="MBP2351927.1"/>
    <property type="molecule type" value="Genomic_DNA"/>
</dbReference>
<reference evidence="1 2" key="1">
    <citation type="submission" date="2021-03" db="EMBL/GenBank/DDBJ databases">
        <title>Sequencing the genomes of 1000 actinobacteria strains.</title>
        <authorList>
            <person name="Klenk H.-P."/>
        </authorList>
    </citation>
    <scope>NUCLEOTIDE SEQUENCE [LARGE SCALE GENOMIC DNA]</scope>
    <source>
        <strain evidence="1 2">DSM 18824</strain>
    </source>
</reference>
<accession>A0ABS4UJV5</accession>
<name>A0ABS4UJV5_9ACTN</name>
<evidence type="ECO:0000313" key="1">
    <source>
        <dbReference type="EMBL" id="MBP2351927.1"/>
    </source>
</evidence>
<keyword evidence="2" id="KW-1185">Reference proteome</keyword>
<dbReference type="Proteomes" id="UP000755585">
    <property type="component" value="Unassembled WGS sequence"/>
</dbReference>
<proteinExistence type="predicted"/>
<evidence type="ECO:0000313" key="2">
    <source>
        <dbReference type="Proteomes" id="UP000755585"/>
    </source>
</evidence>